<dbReference type="EC" id="3.2.1.1" evidence="4"/>
<dbReference type="Pfam" id="PF00128">
    <property type="entry name" value="Alpha-amylase"/>
    <property type="match status" value="1"/>
</dbReference>
<evidence type="ECO:0000256" key="1">
    <source>
        <dbReference type="ARBA" id="ARBA00008061"/>
    </source>
</evidence>
<feature type="domain" description="Glycosyl hydrolase family 13 catalytic" evidence="3">
    <location>
        <begin position="57"/>
        <end position="412"/>
    </location>
</feature>
<dbReference type="InterPro" id="IPR013780">
    <property type="entry name" value="Glyco_hydro_b"/>
</dbReference>
<organism evidence="4 5">
    <name type="scientific">Amantichitinum ursilacus</name>
    <dbReference type="NCBI Taxonomy" id="857265"/>
    <lineage>
        <taxon>Bacteria</taxon>
        <taxon>Pseudomonadati</taxon>
        <taxon>Pseudomonadota</taxon>
        <taxon>Betaproteobacteria</taxon>
        <taxon>Neisseriales</taxon>
        <taxon>Chitinibacteraceae</taxon>
        <taxon>Amantichitinum</taxon>
    </lineage>
</organism>
<dbReference type="InterPro" id="IPR045857">
    <property type="entry name" value="O16G_dom_2"/>
</dbReference>
<comment type="similarity">
    <text evidence="1">Belongs to the glycosyl hydrolase 13 family.</text>
</comment>
<dbReference type="RefSeq" id="WP_053937577.1">
    <property type="nucleotide sequence ID" value="NZ_LAQT01000007.1"/>
</dbReference>
<evidence type="ECO:0000259" key="3">
    <source>
        <dbReference type="SMART" id="SM00642"/>
    </source>
</evidence>
<accession>A0A0N0XJ36</accession>
<gene>
    <name evidence="4" type="primary">treS_2</name>
    <name evidence="4" type="ORF">WG78_09615</name>
</gene>
<dbReference type="PATRIC" id="fig|857265.3.peg.1979"/>
<dbReference type="OrthoDB" id="9805159at2"/>
<dbReference type="InterPro" id="IPR017853">
    <property type="entry name" value="GH"/>
</dbReference>
<dbReference type="InterPro" id="IPR032091">
    <property type="entry name" value="Malt_amylase-like_C"/>
</dbReference>
<evidence type="ECO:0000256" key="2">
    <source>
        <dbReference type="SAM" id="SignalP"/>
    </source>
</evidence>
<dbReference type="PANTHER" id="PTHR10357:SF179">
    <property type="entry name" value="NEUTRAL AND BASIC AMINO ACID TRANSPORT PROTEIN RBAT"/>
    <property type="match status" value="1"/>
</dbReference>
<protein>
    <submittedName>
        <fullName evidence="4">Trehalose synthase/amylase TreS</fullName>
        <ecNumber evidence="4">3.2.1.1</ecNumber>
    </submittedName>
</protein>
<dbReference type="AlphaFoldDB" id="A0A0N0XJ36"/>
<dbReference type="Gene3D" id="3.90.400.10">
    <property type="entry name" value="Oligo-1,6-glucosidase, Domain 2"/>
    <property type="match status" value="1"/>
</dbReference>
<keyword evidence="2" id="KW-0732">Signal</keyword>
<comment type="caution">
    <text evidence="4">The sequence shown here is derived from an EMBL/GenBank/DDBJ whole genome shotgun (WGS) entry which is preliminary data.</text>
</comment>
<dbReference type="Proteomes" id="UP000037939">
    <property type="component" value="Unassembled WGS sequence"/>
</dbReference>
<keyword evidence="4" id="KW-0326">Glycosidase</keyword>
<dbReference type="STRING" id="857265.WG78_09615"/>
<dbReference type="SUPFAM" id="SSF51445">
    <property type="entry name" value="(Trans)glycosidases"/>
    <property type="match status" value="1"/>
</dbReference>
<feature type="chain" id="PRO_5005863048" evidence="2">
    <location>
        <begin position="25"/>
        <end position="534"/>
    </location>
</feature>
<dbReference type="SMART" id="SM00642">
    <property type="entry name" value="Aamy"/>
    <property type="match status" value="1"/>
</dbReference>
<sequence length="534" mass="58988">MSSPFTKLKLAGLAATLIGAPLFAGEPAAPADIGAVPVQIKDSGLPVDWQQRGVFMEILVRSYQDGNGDGIGDFKGLTQRLDYLQALGITGVWLLPIYQSSDHDHGYAVTNYRDIEHDYGTLADFDHFVAEAHKRGIGVILDYVINHSSDMHPLFTAANSDPASPWRNWYVWNDKKPKGWVTYGGDPWYAGKSGYYYGAFASIMPDFNFRTPQVLEFHLDNLRFWMNRGVDGFRFDAVGALVENGPNLWENQPENHAIMRKIRDLLNQYGKRYMVAEVPSAPAEFSASDSAGSAFAFGLQTSIIKSVQMGRSMGPLYDYLKQKPMPRMATFLSNHDSFAGARIGQQLGDDPGAYKLAAATLLTLPGIPFLYYGEEIGQTFSEPVQYDDQRLRGPMAWDGSTFAGFSKVKPFRALGNDYQRRNVAVEAGQPGSLLETYRSLIALRRNQPALQTGSLRVLSEEDDAVMAYVREKDGKQVLVLLNYSRKPAEFALKGDLAGKQWAPLLSSSALSQVVTGDTVKLVPQQALVLQAIAQ</sequence>
<proteinExistence type="inferred from homology"/>
<dbReference type="InterPro" id="IPR006047">
    <property type="entry name" value="GH13_cat_dom"/>
</dbReference>
<dbReference type="PANTHER" id="PTHR10357">
    <property type="entry name" value="ALPHA-AMYLASE FAMILY MEMBER"/>
    <property type="match status" value="1"/>
</dbReference>
<keyword evidence="5" id="KW-1185">Reference proteome</keyword>
<evidence type="ECO:0000313" key="5">
    <source>
        <dbReference type="Proteomes" id="UP000037939"/>
    </source>
</evidence>
<dbReference type="GO" id="GO:0009313">
    <property type="term" value="P:oligosaccharide catabolic process"/>
    <property type="evidence" value="ECO:0007669"/>
    <property type="project" value="TreeGrafter"/>
</dbReference>
<dbReference type="GO" id="GO:0004556">
    <property type="term" value="F:alpha-amylase activity"/>
    <property type="evidence" value="ECO:0007669"/>
    <property type="project" value="UniProtKB-EC"/>
</dbReference>
<dbReference type="CDD" id="cd11316">
    <property type="entry name" value="AmyAc_bac2_AmyA"/>
    <property type="match status" value="1"/>
</dbReference>
<dbReference type="Pfam" id="PF16657">
    <property type="entry name" value="Malt_amylase_C"/>
    <property type="match status" value="1"/>
</dbReference>
<name>A0A0N0XJ36_9NEIS</name>
<keyword evidence="4" id="KW-0378">Hydrolase</keyword>
<reference evidence="4 5" key="1">
    <citation type="submission" date="2015-07" db="EMBL/GenBank/DDBJ databases">
        <title>Draft genome sequence of the Amantichitinum ursilacus IGB-41, a new chitin-degrading bacterium.</title>
        <authorList>
            <person name="Kirstahler P."/>
            <person name="Guenther M."/>
            <person name="Grumaz C."/>
            <person name="Rupp S."/>
            <person name="Zibek S."/>
            <person name="Sohn K."/>
        </authorList>
    </citation>
    <scope>NUCLEOTIDE SEQUENCE [LARGE SCALE GENOMIC DNA]</scope>
    <source>
        <strain evidence="4 5">IGB-41</strain>
    </source>
</reference>
<feature type="signal peptide" evidence="2">
    <location>
        <begin position="1"/>
        <end position="24"/>
    </location>
</feature>
<evidence type="ECO:0000313" key="4">
    <source>
        <dbReference type="EMBL" id="KPC53337.1"/>
    </source>
</evidence>
<dbReference type="Gene3D" id="3.20.20.80">
    <property type="entry name" value="Glycosidases"/>
    <property type="match status" value="1"/>
</dbReference>
<dbReference type="Gene3D" id="2.60.40.1180">
    <property type="entry name" value="Golgi alpha-mannosidase II"/>
    <property type="match status" value="1"/>
</dbReference>
<dbReference type="SUPFAM" id="SSF51011">
    <property type="entry name" value="Glycosyl hydrolase domain"/>
    <property type="match status" value="1"/>
</dbReference>
<dbReference type="EMBL" id="LAQT01000007">
    <property type="protein sequence ID" value="KPC53337.1"/>
    <property type="molecule type" value="Genomic_DNA"/>
</dbReference>